<evidence type="ECO:0000313" key="2">
    <source>
        <dbReference type="EMBL" id="TVY11078.1"/>
    </source>
</evidence>
<feature type="chain" id="PRO_5021930296" evidence="1">
    <location>
        <begin position="31"/>
        <end position="328"/>
    </location>
</feature>
<proteinExistence type="predicted"/>
<dbReference type="OrthoDB" id="2496751at2"/>
<comment type="caution">
    <text evidence="2">The sequence shown here is derived from an EMBL/GenBank/DDBJ whole genome shotgun (WGS) entry which is preliminary data.</text>
</comment>
<dbReference type="EMBL" id="VNJI01000004">
    <property type="protein sequence ID" value="TVY11078.1"/>
    <property type="molecule type" value="Genomic_DNA"/>
</dbReference>
<reference evidence="2 3" key="1">
    <citation type="submission" date="2019-07" db="EMBL/GenBank/DDBJ databases">
        <authorList>
            <person name="Kim J."/>
        </authorList>
    </citation>
    <scope>NUCLEOTIDE SEQUENCE [LARGE SCALE GENOMIC DNA]</scope>
    <source>
        <strain evidence="2 3">JC52</strain>
    </source>
</reference>
<evidence type="ECO:0000256" key="1">
    <source>
        <dbReference type="SAM" id="SignalP"/>
    </source>
</evidence>
<feature type="signal peptide" evidence="1">
    <location>
        <begin position="1"/>
        <end position="30"/>
    </location>
</feature>
<evidence type="ECO:0000313" key="3">
    <source>
        <dbReference type="Proteomes" id="UP000317036"/>
    </source>
</evidence>
<dbReference type="Proteomes" id="UP000317036">
    <property type="component" value="Unassembled WGS sequence"/>
</dbReference>
<keyword evidence="1" id="KW-0732">Signal</keyword>
<gene>
    <name evidence="2" type="ORF">FPZ49_04310</name>
</gene>
<protein>
    <submittedName>
        <fullName evidence="2">Uncharacterized protein</fullName>
    </submittedName>
</protein>
<accession>A0A559KG49</accession>
<keyword evidence="3" id="KW-1185">Reference proteome</keyword>
<dbReference type="RefSeq" id="WP_144843715.1">
    <property type="nucleotide sequence ID" value="NZ_VNJI01000004.1"/>
</dbReference>
<dbReference type="AlphaFoldDB" id="A0A559KG49"/>
<name>A0A559KG49_9BACL</name>
<dbReference type="PROSITE" id="PS51257">
    <property type="entry name" value="PROKAR_LIPOPROTEIN"/>
    <property type="match status" value="1"/>
</dbReference>
<organism evidence="2 3">
    <name type="scientific">Paenibacillus cremeus</name>
    <dbReference type="NCBI Taxonomy" id="2163881"/>
    <lineage>
        <taxon>Bacteria</taxon>
        <taxon>Bacillati</taxon>
        <taxon>Bacillota</taxon>
        <taxon>Bacilli</taxon>
        <taxon>Bacillales</taxon>
        <taxon>Paenibacillaceae</taxon>
        <taxon>Paenibacillus</taxon>
    </lineage>
</organism>
<sequence>MKIGYRSLHVAAGVFLCLLISLTACLTATAAPSSAFYHKFEPPALPPLITLFENTPLYPEPDESVDPWASISPQTVETVEAEKDWYIAPQSDDAGKRWIKIKTTWLGDMWIHLNYDRIGMLKAADTNIALIWSAALYSEPVKDALTDVVLSPQTVHCNAFFVTPSGDVAYRIETSWLGDQWLVRPNNILLDMEILNREMTLPTETLRMEDYDTAQRLQRPSEAHFIPPQTVFALEKTVNNQYHVRAEDGSTFWINPAYAQPPQAKEIDETIELSKETLVHLVPTTFYPFFGTLTPQKVKAFKQWDAPDGQRWYRIHSWNGDLWILPNQ</sequence>